<name>A0AC35TVY1_9BILA</name>
<evidence type="ECO:0000313" key="1">
    <source>
        <dbReference type="Proteomes" id="UP000095286"/>
    </source>
</evidence>
<accession>A0AC35TVY1</accession>
<dbReference type="WBParaSite" id="RSKR_0000470200.1">
    <property type="protein sequence ID" value="RSKR_0000470200.1"/>
    <property type="gene ID" value="RSKR_0000470200"/>
</dbReference>
<dbReference type="Proteomes" id="UP000095286">
    <property type="component" value="Unplaced"/>
</dbReference>
<reference evidence="2" key="1">
    <citation type="submission" date="2016-11" db="UniProtKB">
        <authorList>
            <consortium name="WormBaseParasite"/>
        </authorList>
    </citation>
    <scope>IDENTIFICATION</scope>
    <source>
        <strain evidence="2">KR3021</strain>
    </source>
</reference>
<protein>
    <submittedName>
        <fullName evidence="2">Chromo domain-containing protein</fullName>
    </submittedName>
</protein>
<proteinExistence type="predicted"/>
<organism evidence="1 2">
    <name type="scientific">Rhabditophanes sp. KR3021</name>
    <dbReference type="NCBI Taxonomy" id="114890"/>
    <lineage>
        <taxon>Eukaryota</taxon>
        <taxon>Metazoa</taxon>
        <taxon>Ecdysozoa</taxon>
        <taxon>Nematoda</taxon>
        <taxon>Chromadorea</taxon>
        <taxon>Rhabditida</taxon>
        <taxon>Tylenchina</taxon>
        <taxon>Panagrolaimomorpha</taxon>
        <taxon>Strongyloidoidea</taxon>
        <taxon>Alloionematidae</taxon>
        <taxon>Rhabditophanes</taxon>
    </lineage>
</organism>
<sequence>MSSRQSSSESDTNRYEIDRIGDRRWTKRGYEYEIFWRGYTDEECTWEPKENISEEIVAEYDKIYDAQRKLSASKKKTIVKASDMREKLDARDSLDEITEDDMPNRSPSTLRSAPNPRSANPRSANPRSANPRSANPRSANPRSAKQPIRPSLRKDQNAKLKEIEMIILDDSSDEDVIKLLPQKSKKTSVAASKSSEPSGDTSISHTTETSLQSVNGGRSNKLGYRKTSVVQRKSETLPMMPVSSKSQIKKMADASTSSDDGEPPTKKKAATGEHVLRRKLGSKKAGESGSSEQSNSGIDRATSSVSDGSNRRNPIRSGKLLRSKHRRIISETESEEERSKMDKDIASGSAEELVSPLRKIARKGPVKEHMSKKGKFFGVSSSESSGQSEDNQAPSHGETNKPSGCNELALEIFENSLVANDVKSDSATNSKKNISGYLSPPKNPESQTKNLEAIAANAVKIPQKISNITRVDNETVQNAAFSNVFQKSGMGSDLPFDESKKYVEADIQGIFGTECIHNTRVYSVLLANKSAVYLTSDQVPKECHHMVIDLLNFMTFSSN</sequence>
<evidence type="ECO:0000313" key="2">
    <source>
        <dbReference type="WBParaSite" id="RSKR_0000470200.1"/>
    </source>
</evidence>